<evidence type="ECO:0000256" key="2">
    <source>
        <dbReference type="SAM" id="SignalP"/>
    </source>
</evidence>
<name>A0AAV0USJ0_9STRA</name>
<feature type="signal peptide" evidence="2">
    <location>
        <begin position="1"/>
        <end position="20"/>
    </location>
</feature>
<comment type="caution">
    <text evidence="3">The sequence shown here is derived from an EMBL/GenBank/DDBJ whole genome shotgun (WGS) entry which is preliminary data.</text>
</comment>
<dbReference type="EMBL" id="CANTFK010000987">
    <property type="protein sequence ID" value="CAI5738933.1"/>
    <property type="molecule type" value="Genomic_DNA"/>
</dbReference>
<accession>A0AAV0USJ0</accession>
<evidence type="ECO:0000313" key="3">
    <source>
        <dbReference type="EMBL" id="CAI5738933.1"/>
    </source>
</evidence>
<reference evidence="3" key="1">
    <citation type="submission" date="2022-12" db="EMBL/GenBank/DDBJ databases">
        <authorList>
            <person name="Webb A."/>
        </authorList>
    </citation>
    <scope>NUCLEOTIDE SEQUENCE</scope>
    <source>
        <strain evidence="3">Pf2</strain>
    </source>
</reference>
<protein>
    <recommendedName>
        <fullName evidence="5">RxLR effector protein</fullName>
    </recommendedName>
</protein>
<evidence type="ECO:0000256" key="1">
    <source>
        <dbReference type="SAM" id="MobiDB-lite"/>
    </source>
</evidence>
<keyword evidence="2" id="KW-0732">Signal</keyword>
<sequence>MRVHIPLLFAAVAITHATKAEPAILVGVTTNKSITESSSTAAREKGDEMTNANVLVKEVVAEEKTRRTIATGSPTKPSEESTYTAGRDDGERMLERLSEMVDKVKDAVSSKVGNKDQFSYKMDKLGKMIMSVKESSSKSVKEPSSKPVEELSSKSVLYAVKRVENGLFLYWNKKAQPLNKAFELLKLNPKMTPAELFGNPSFRWWIDYSDFLFKQVARNKKTGEFLMEVFKFKPSTNLAWLRHAREEESTKELANRVWTNLLREHLHGDTNPEIIETKLMIPPKSFHDDKDLKNYELLYDKREKDAEKKKSDYEVEKMNKKLREEKRKKLNSEETKRLEQEMITKREED</sequence>
<feature type="region of interest" description="Disordered" evidence="1">
    <location>
        <begin position="65"/>
        <end position="90"/>
    </location>
</feature>
<feature type="region of interest" description="Disordered" evidence="1">
    <location>
        <begin position="304"/>
        <end position="349"/>
    </location>
</feature>
<feature type="chain" id="PRO_5043863718" description="RxLR effector protein" evidence="2">
    <location>
        <begin position="21"/>
        <end position="349"/>
    </location>
</feature>
<dbReference type="AlphaFoldDB" id="A0AAV0USJ0"/>
<proteinExistence type="predicted"/>
<evidence type="ECO:0008006" key="5">
    <source>
        <dbReference type="Google" id="ProtNLM"/>
    </source>
</evidence>
<feature type="compositionally biased region" description="Polar residues" evidence="1">
    <location>
        <begin position="68"/>
        <end position="84"/>
    </location>
</feature>
<evidence type="ECO:0000313" key="4">
    <source>
        <dbReference type="Proteomes" id="UP001159659"/>
    </source>
</evidence>
<gene>
    <name evidence="3" type="ORF">PFR002_LOCUS8818</name>
</gene>
<organism evidence="3 4">
    <name type="scientific">Peronospora farinosa</name>
    <dbReference type="NCBI Taxonomy" id="134698"/>
    <lineage>
        <taxon>Eukaryota</taxon>
        <taxon>Sar</taxon>
        <taxon>Stramenopiles</taxon>
        <taxon>Oomycota</taxon>
        <taxon>Peronosporomycetes</taxon>
        <taxon>Peronosporales</taxon>
        <taxon>Peronosporaceae</taxon>
        <taxon>Peronospora</taxon>
    </lineage>
</organism>
<dbReference type="Proteomes" id="UP001159659">
    <property type="component" value="Unassembled WGS sequence"/>
</dbReference>